<gene>
    <name evidence="5" type="primary">Contig16773.g17867</name>
    <name evidence="5" type="ORF">STYLEM_8671</name>
</gene>
<evidence type="ECO:0000313" key="5">
    <source>
        <dbReference type="EMBL" id="CDW79680.1"/>
    </source>
</evidence>
<evidence type="ECO:0000256" key="1">
    <source>
        <dbReference type="ARBA" id="ARBA00006484"/>
    </source>
</evidence>
<evidence type="ECO:0000256" key="2">
    <source>
        <dbReference type="ARBA" id="ARBA00022797"/>
    </source>
</evidence>
<dbReference type="InterPro" id="IPR002347">
    <property type="entry name" value="SDR_fam"/>
</dbReference>
<dbReference type="InParanoid" id="A0A078ABK5"/>
<dbReference type="Pfam" id="PF13561">
    <property type="entry name" value="adh_short_C2"/>
    <property type="match status" value="1"/>
</dbReference>
<dbReference type="OrthoDB" id="1393670at2759"/>
<protein>
    <submittedName>
        <fullName evidence="5">Dehydrogenase reductase sdr family member 4</fullName>
    </submittedName>
</protein>
<evidence type="ECO:0000256" key="4">
    <source>
        <dbReference type="ARBA" id="ARBA00023027"/>
    </source>
</evidence>
<dbReference type="Proteomes" id="UP000039865">
    <property type="component" value="Unassembled WGS sequence"/>
</dbReference>
<sequence length="254" mass="28185">MSIGPRFIDKICLITGGTAGIGYGIAERVISEGGTVIVCSVDKNIEEQIQNLRKLITNNKTQRVEGMYCDISKPESRKPLLDFIDKEFGKLDVLFANAGIVFYKKLQLKMEDKHFDKLIDVNIKGTFFMIKECVPLLKKGKDANILVTSSISAVYPTKYGGVYAMTKAALNNMVIWLSQELEQDNIRVNGIMPGAVVTSMTIGQQKAFQEKHPKAFSQPSQIASVAAMMTSQDGSFINGENYLVDNTLFRLIKL</sequence>
<reference evidence="5 6" key="1">
    <citation type="submission" date="2014-06" db="EMBL/GenBank/DDBJ databases">
        <authorList>
            <person name="Swart Estienne"/>
        </authorList>
    </citation>
    <scope>NUCLEOTIDE SEQUENCE [LARGE SCALE GENOMIC DNA]</scope>
    <source>
        <strain evidence="5 6">130c</strain>
    </source>
</reference>
<comment type="similarity">
    <text evidence="1">Belongs to the short-chain dehydrogenases/reductases (SDR) family.</text>
</comment>
<dbReference type="InterPro" id="IPR036291">
    <property type="entry name" value="NAD(P)-bd_dom_sf"/>
</dbReference>
<keyword evidence="2" id="KW-0058">Aromatic hydrocarbons catabolism</keyword>
<evidence type="ECO:0000313" key="6">
    <source>
        <dbReference type="Proteomes" id="UP000039865"/>
    </source>
</evidence>
<name>A0A078ABK5_STYLE</name>
<keyword evidence="3" id="KW-0560">Oxidoreductase</keyword>
<organism evidence="5 6">
    <name type="scientific">Stylonychia lemnae</name>
    <name type="common">Ciliate</name>
    <dbReference type="NCBI Taxonomy" id="5949"/>
    <lineage>
        <taxon>Eukaryota</taxon>
        <taxon>Sar</taxon>
        <taxon>Alveolata</taxon>
        <taxon>Ciliophora</taxon>
        <taxon>Intramacronucleata</taxon>
        <taxon>Spirotrichea</taxon>
        <taxon>Stichotrichia</taxon>
        <taxon>Sporadotrichida</taxon>
        <taxon>Oxytrichidae</taxon>
        <taxon>Stylonychinae</taxon>
        <taxon>Stylonychia</taxon>
    </lineage>
</organism>
<dbReference type="PRINTS" id="PR00081">
    <property type="entry name" value="GDHRDH"/>
</dbReference>
<dbReference type="EMBL" id="CCKQ01008240">
    <property type="protein sequence ID" value="CDW79680.1"/>
    <property type="molecule type" value="Genomic_DNA"/>
</dbReference>
<accession>A0A078ABK5</accession>
<dbReference type="Gene3D" id="3.40.50.720">
    <property type="entry name" value="NAD(P)-binding Rossmann-like Domain"/>
    <property type="match status" value="1"/>
</dbReference>
<dbReference type="CDD" id="cd05233">
    <property type="entry name" value="SDR_c"/>
    <property type="match status" value="1"/>
</dbReference>
<dbReference type="FunFam" id="3.40.50.720:FF:000084">
    <property type="entry name" value="Short-chain dehydrogenase reductase"/>
    <property type="match status" value="1"/>
</dbReference>
<proteinExistence type="inferred from homology"/>
<dbReference type="PANTHER" id="PTHR43943:SF17">
    <property type="entry name" value="3-PHENYLPROPIONATE-DIHYDRODIOL_CINNAMIC ACID-DIHYDRODIOL DEHYDROGENASE"/>
    <property type="match status" value="1"/>
</dbReference>
<dbReference type="PANTHER" id="PTHR43943">
    <property type="entry name" value="DEHYDROGENASE/REDUCTASE (SDR FAMILY) MEMBER 4"/>
    <property type="match status" value="1"/>
</dbReference>
<keyword evidence="6" id="KW-1185">Reference proteome</keyword>
<dbReference type="InterPro" id="IPR020904">
    <property type="entry name" value="Sc_DH/Rdtase_CS"/>
</dbReference>
<dbReference type="OMA" id="CAAGIQR"/>
<dbReference type="SUPFAM" id="SSF51735">
    <property type="entry name" value="NAD(P)-binding Rossmann-fold domains"/>
    <property type="match status" value="1"/>
</dbReference>
<keyword evidence="4" id="KW-0520">NAD</keyword>
<dbReference type="GO" id="GO:0016491">
    <property type="term" value="F:oxidoreductase activity"/>
    <property type="evidence" value="ECO:0007669"/>
    <property type="project" value="UniProtKB-KW"/>
</dbReference>
<evidence type="ECO:0000256" key="3">
    <source>
        <dbReference type="ARBA" id="ARBA00023002"/>
    </source>
</evidence>
<dbReference type="AlphaFoldDB" id="A0A078ABK5"/>
<dbReference type="PROSITE" id="PS00061">
    <property type="entry name" value="ADH_SHORT"/>
    <property type="match status" value="1"/>
</dbReference>